<dbReference type="GO" id="GO:0016757">
    <property type="term" value="F:glycosyltransferase activity"/>
    <property type="evidence" value="ECO:0007669"/>
    <property type="project" value="InterPro"/>
</dbReference>
<reference evidence="3 4" key="1">
    <citation type="journal article" date="2015" name="Nature">
        <title>rRNA introns, odd ribosomes, and small enigmatic genomes across a large radiation of phyla.</title>
        <authorList>
            <person name="Brown C.T."/>
            <person name="Hug L.A."/>
            <person name="Thomas B.C."/>
            <person name="Sharon I."/>
            <person name="Castelle C.J."/>
            <person name="Singh A."/>
            <person name="Wilkins M.J."/>
            <person name="Williams K.H."/>
            <person name="Banfield J.F."/>
        </authorList>
    </citation>
    <scope>NUCLEOTIDE SEQUENCE [LARGE SCALE GENOMIC DNA]</scope>
</reference>
<comment type="caution">
    <text evidence="3">The sequence shown here is derived from an EMBL/GenBank/DDBJ whole genome shotgun (WGS) entry which is preliminary data.</text>
</comment>
<dbReference type="Proteomes" id="UP000034201">
    <property type="component" value="Unassembled WGS sequence"/>
</dbReference>
<sequence length="370" mass="40752">MKIIYAITKSNWGGAQRYLYDLASNLPASGWEVKVVAGGRGILTEKLQAAGIKIGTLPILQETSSLFRSLFSFVNFKAIWNLRKIIKEERPDILHLNSSKIMGLGALAALGLKIKVVSTIHGWPFLEPRFFPAKALIFVFSWFSALFQDKIILITKRDFNIAKKIIPSKKLNYIPNGIGPIDFLPSAAARAFFSDKLGRKIMSNEAIVGTVAELTKNKGLEYLVEAAKHLISNHKFLIIGEGEERKKLESLIAKYRLQNTVFLLGFIPEAARYLKGLDIFVLPSLKEGLPYTVLEALAAELPVVATEVGGLPDIAQTAKSCFIVSPGNPEALAAAIEKLISEKKGRKKAGGKQLENSLQNMVSKTIQVYQ</sequence>
<dbReference type="SUPFAM" id="SSF53756">
    <property type="entry name" value="UDP-Glycosyltransferase/glycogen phosphorylase"/>
    <property type="match status" value="1"/>
</dbReference>
<evidence type="ECO:0000313" key="3">
    <source>
        <dbReference type="EMBL" id="KKW18268.1"/>
    </source>
</evidence>
<name>A0A0G1WHI8_9BACT</name>
<gene>
    <name evidence="3" type="ORF">UY61_C0087G0006</name>
</gene>
<evidence type="ECO:0000259" key="2">
    <source>
        <dbReference type="Pfam" id="PF13439"/>
    </source>
</evidence>
<dbReference type="AlphaFoldDB" id="A0A0G1WHI8"/>
<dbReference type="Pfam" id="PF13439">
    <property type="entry name" value="Glyco_transf_4"/>
    <property type="match status" value="1"/>
</dbReference>
<feature type="domain" description="Glycosyltransferase subfamily 4-like N-terminal" evidence="2">
    <location>
        <begin position="12"/>
        <end position="178"/>
    </location>
</feature>
<evidence type="ECO:0000313" key="4">
    <source>
        <dbReference type="Proteomes" id="UP000034201"/>
    </source>
</evidence>
<dbReference type="InterPro" id="IPR028098">
    <property type="entry name" value="Glyco_trans_4-like_N"/>
</dbReference>
<feature type="domain" description="Glycosyl transferase family 1" evidence="1">
    <location>
        <begin position="203"/>
        <end position="349"/>
    </location>
</feature>
<dbReference type="Gene3D" id="3.40.50.2000">
    <property type="entry name" value="Glycogen Phosphorylase B"/>
    <property type="match status" value="2"/>
</dbReference>
<dbReference type="Pfam" id="PF00534">
    <property type="entry name" value="Glycos_transf_1"/>
    <property type="match status" value="1"/>
</dbReference>
<protein>
    <submittedName>
        <fullName evidence="3">Glycosyl transferase group 1</fullName>
    </submittedName>
</protein>
<evidence type="ECO:0000259" key="1">
    <source>
        <dbReference type="Pfam" id="PF00534"/>
    </source>
</evidence>
<proteinExistence type="predicted"/>
<dbReference type="EMBL" id="LCQQ01000087">
    <property type="protein sequence ID" value="KKW18268.1"/>
    <property type="molecule type" value="Genomic_DNA"/>
</dbReference>
<dbReference type="PANTHER" id="PTHR12526:SF630">
    <property type="entry name" value="GLYCOSYLTRANSFERASE"/>
    <property type="match status" value="1"/>
</dbReference>
<organism evidence="3 4">
    <name type="scientific">Candidatus Adlerbacteria bacterium GW2011_GWC1_50_9</name>
    <dbReference type="NCBI Taxonomy" id="1618608"/>
    <lineage>
        <taxon>Bacteria</taxon>
        <taxon>Candidatus Adleribacteriota</taxon>
    </lineage>
</organism>
<dbReference type="PANTHER" id="PTHR12526">
    <property type="entry name" value="GLYCOSYLTRANSFERASE"/>
    <property type="match status" value="1"/>
</dbReference>
<accession>A0A0G1WHI8</accession>
<keyword evidence="3" id="KW-0808">Transferase</keyword>
<dbReference type="InterPro" id="IPR001296">
    <property type="entry name" value="Glyco_trans_1"/>
</dbReference>